<organism evidence="1 2">
    <name type="scientific">Clostridium botulinum</name>
    <dbReference type="NCBI Taxonomy" id="1491"/>
    <lineage>
        <taxon>Bacteria</taxon>
        <taxon>Bacillati</taxon>
        <taxon>Bacillota</taxon>
        <taxon>Clostridia</taxon>
        <taxon>Eubacteriales</taxon>
        <taxon>Clostridiaceae</taxon>
        <taxon>Clostridium</taxon>
    </lineage>
</organism>
<sequence length="290" mass="30335">MIETLNINEVQSYSDSSNNNNYVQVTNNGQFTARFIITYVYNGTQVTANSENLAPCSVKKINIPSSANNVTTVVQVNDSTNWVPIYNNVAANGLDKLNLVLSGTIQAPLCTVIPNVPDVGDSPNPTMAVVQTVNPTAATVGQCITVTVAVTNHEGVTANGVNLQVQAPAESTFIPGSLMIAGVQSNLSEFPTGGITLGNIQEEATVTVVYQVLYNSVPQQANGPLLTAPQITYSFTGSNGSNQAGTLTGTTGTLTVTSGCQPPTCNPCCCCCCCCCPSTSSMYNSYNQCM</sequence>
<gene>
    <name evidence="1" type="ORF">ADU74_06985</name>
</gene>
<accession>A0A9Q1ZBN4</accession>
<dbReference type="Proteomes" id="UP000037540">
    <property type="component" value="Unassembled WGS sequence"/>
</dbReference>
<reference evidence="1 2" key="1">
    <citation type="submission" date="2015-07" db="EMBL/GenBank/DDBJ databases">
        <title>Draft genome sequences of 17 French Clostridium botulinum group III.</title>
        <authorList>
            <person name="Woudstra C."/>
            <person name="Le Marechal C."/>
            <person name="Souillard R."/>
            <person name="Bayon-Auboyer M.-H."/>
            <person name="Dessouter D."/>
            <person name="Fach P."/>
        </authorList>
    </citation>
    <scope>NUCLEOTIDE SEQUENCE [LARGE SCALE GENOMIC DNA]</scope>
    <source>
        <strain evidence="1 2">12LNRI-CD</strain>
    </source>
</reference>
<dbReference type="OrthoDB" id="1758300at2"/>
<dbReference type="InterPro" id="IPR047589">
    <property type="entry name" value="DUF11_rpt"/>
</dbReference>
<proteinExistence type="predicted"/>
<protein>
    <recommendedName>
        <fullName evidence="3">DUF11 domain-containing protein</fullName>
    </recommendedName>
</protein>
<dbReference type="EMBL" id="LGVR01000034">
    <property type="protein sequence ID" value="KOA87869.1"/>
    <property type="molecule type" value="Genomic_DNA"/>
</dbReference>
<name>A0A9Q1ZBN4_CLOBO</name>
<evidence type="ECO:0008006" key="3">
    <source>
        <dbReference type="Google" id="ProtNLM"/>
    </source>
</evidence>
<comment type="caution">
    <text evidence="1">The sequence shown here is derived from an EMBL/GenBank/DDBJ whole genome shotgun (WGS) entry which is preliminary data.</text>
</comment>
<evidence type="ECO:0000313" key="1">
    <source>
        <dbReference type="EMBL" id="KOA87869.1"/>
    </source>
</evidence>
<evidence type="ECO:0000313" key="2">
    <source>
        <dbReference type="Proteomes" id="UP000037540"/>
    </source>
</evidence>
<dbReference type="NCBIfam" id="TIGR01451">
    <property type="entry name" value="B_ant_repeat"/>
    <property type="match status" value="1"/>
</dbReference>
<dbReference type="AlphaFoldDB" id="A0A9Q1ZBN4"/>
<dbReference type="RefSeq" id="WP_013725124.1">
    <property type="nucleotide sequence ID" value="NZ_LGVO01000008.1"/>
</dbReference>